<dbReference type="EC" id="2.7.1.137" evidence="4 11"/>
<dbReference type="InterPro" id="IPR016024">
    <property type="entry name" value="ARM-type_fold"/>
</dbReference>
<dbReference type="GeneID" id="43582500"/>
<dbReference type="Gene3D" id="1.25.40.70">
    <property type="entry name" value="Phosphatidylinositol 3-kinase, accessory domain (PIK)"/>
    <property type="match status" value="1"/>
</dbReference>
<dbReference type="Gene3D" id="3.30.1010.10">
    <property type="entry name" value="Phosphatidylinositol 3-kinase Catalytic Subunit, Chain A, domain 4"/>
    <property type="match status" value="1"/>
</dbReference>
<dbReference type="Gene3D" id="1.10.1070.11">
    <property type="entry name" value="Phosphatidylinositol 3-/4-kinase, catalytic domain"/>
    <property type="match status" value="1"/>
</dbReference>
<feature type="compositionally biased region" description="Polar residues" evidence="12">
    <location>
        <begin position="699"/>
        <end position="709"/>
    </location>
</feature>
<keyword evidence="6 11" id="KW-0547">Nucleotide-binding</keyword>
<dbReference type="InterPro" id="IPR011009">
    <property type="entry name" value="Kinase-like_dom_sf"/>
</dbReference>
<feature type="domain" description="PIK helical" evidence="14">
    <location>
        <begin position="322"/>
        <end position="520"/>
    </location>
</feature>
<dbReference type="Pfam" id="PF00613">
    <property type="entry name" value="PI3Ka"/>
    <property type="match status" value="1"/>
</dbReference>
<dbReference type="CDD" id="cd00896">
    <property type="entry name" value="PI3Kc_III"/>
    <property type="match status" value="1"/>
</dbReference>
<dbReference type="PROSITE" id="PS00916">
    <property type="entry name" value="PI3_4_KINASE_2"/>
    <property type="match status" value="1"/>
</dbReference>
<evidence type="ECO:0000256" key="8">
    <source>
        <dbReference type="ARBA" id="ARBA00022840"/>
    </source>
</evidence>
<comment type="similarity">
    <text evidence="3">Belongs to the PI3/PI4-kinase family. Type III PI4K subfamily.</text>
</comment>
<dbReference type="GO" id="GO:0005794">
    <property type="term" value="C:Golgi apparatus"/>
    <property type="evidence" value="ECO:0007669"/>
    <property type="project" value="UniProtKB-SubCell"/>
</dbReference>
<evidence type="ECO:0000256" key="7">
    <source>
        <dbReference type="ARBA" id="ARBA00022777"/>
    </source>
</evidence>
<evidence type="ECO:0000256" key="9">
    <source>
        <dbReference type="ARBA" id="ARBA00023985"/>
    </source>
</evidence>
<dbReference type="GO" id="GO:0000407">
    <property type="term" value="C:phagophore assembly site"/>
    <property type="evidence" value="ECO:0007669"/>
    <property type="project" value="TreeGrafter"/>
</dbReference>
<dbReference type="GO" id="GO:0006897">
    <property type="term" value="P:endocytosis"/>
    <property type="evidence" value="ECO:0007669"/>
    <property type="project" value="TreeGrafter"/>
</dbReference>
<reference evidence="16 17" key="1">
    <citation type="submission" date="2019-09" db="EMBL/GenBank/DDBJ databases">
        <authorList>
            <person name="Brejova B."/>
        </authorList>
    </citation>
    <scope>NUCLEOTIDE SEQUENCE [LARGE SCALE GENOMIC DNA]</scope>
</reference>
<evidence type="ECO:0000313" key="17">
    <source>
        <dbReference type="Proteomes" id="UP000398389"/>
    </source>
</evidence>
<dbReference type="SMART" id="SM00146">
    <property type="entry name" value="PI3Kc"/>
    <property type="match status" value="1"/>
</dbReference>
<evidence type="ECO:0000256" key="10">
    <source>
        <dbReference type="ARBA" id="ARBA00041128"/>
    </source>
</evidence>
<dbReference type="InterPro" id="IPR036940">
    <property type="entry name" value="PI3/4_kinase_cat_sf"/>
</dbReference>
<comment type="subcellular location">
    <subcellularLocation>
        <location evidence="2">Endosome membrane</location>
        <topology evidence="2">Peripheral membrane protein</topology>
    </subcellularLocation>
    <subcellularLocation>
        <location evidence="1">Golgi apparatus</location>
        <location evidence="1">trans-Golgi network membrane</location>
        <topology evidence="1">Peripheral membrane protein</topology>
    </subcellularLocation>
</comment>
<dbReference type="InterPro" id="IPR000403">
    <property type="entry name" value="PI3/4_kinase_cat_dom"/>
</dbReference>
<dbReference type="GO" id="GO:0000045">
    <property type="term" value="P:autophagosome assembly"/>
    <property type="evidence" value="ECO:0007669"/>
    <property type="project" value="TreeGrafter"/>
</dbReference>
<dbReference type="InterPro" id="IPR015433">
    <property type="entry name" value="PI3/4_kinase"/>
</dbReference>
<accession>A0A5E8BW06</accession>
<evidence type="ECO:0000256" key="12">
    <source>
        <dbReference type="SAM" id="MobiDB-lite"/>
    </source>
</evidence>
<dbReference type="RefSeq" id="XP_031854291.1">
    <property type="nucleotide sequence ID" value="XM_031998400.1"/>
</dbReference>
<dbReference type="PANTHER" id="PTHR10048">
    <property type="entry name" value="PHOSPHATIDYLINOSITOL KINASE"/>
    <property type="match status" value="1"/>
</dbReference>
<dbReference type="CDD" id="cd08397">
    <property type="entry name" value="C2_PI3K_class_III"/>
    <property type="match status" value="1"/>
</dbReference>
<keyword evidence="17" id="KW-1185">Reference proteome</keyword>
<dbReference type="InterPro" id="IPR057756">
    <property type="entry name" value="PI3-kinase_type3/VPS34_cat"/>
</dbReference>
<dbReference type="Gene3D" id="2.60.40.150">
    <property type="entry name" value="C2 domain"/>
    <property type="match status" value="1"/>
</dbReference>
<evidence type="ECO:0000259" key="15">
    <source>
        <dbReference type="PROSITE" id="PS51547"/>
    </source>
</evidence>
<dbReference type="PROSITE" id="PS50290">
    <property type="entry name" value="PI3_4_KINASE_3"/>
    <property type="match status" value="1"/>
</dbReference>
<dbReference type="InterPro" id="IPR042236">
    <property type="entry name" value="PI3K_accessory_sf"/>
</dbReference>
<dbReference type="PROSITE" id="PS51547">
    <property type="entry name" value="C2_PI3K"/>
    <property type="match status" value="1"/>
</dbReference>
<dbReference type="InterPro" id="IPR001263">
    <property type="entry name" value="PI3K_accessory_dom"/>
</dbReference>
<dbReference type="OrthoDB" id="67688at2759"/>
<dbReference type="SMART" id="SM00142">
    <property type="entry name" value="PI3K_C2"/>
    <property type="match status" value="1"/>
</dbReference>
<feature type="region of interest" description="Disordered" evidence="12">
    <location>
        <begin position="651"/>
        <end position="679"/>
    </location>
</feature>
<dbReference type="Proteomes" id="UP000398389">
    <property type="component" value="Unassembled WGS sequence"/>
</dbReference>
<dbReference type="SUPFAM" id="SSF56112">
    <property type="entry name" value="Protein kinase-like (PK-like)"/>
    <property type="match status" value="1"/>
</dbReference>
<feature type="domain" description="C2 PI3K-type" evidence="15">
    <location>
        <begin position="19"/>
        <end position="187"/>
    </location>
</feature>
<dbReference type="InterPro" id="IPR008290">
    <property type="entry name" value="PI3K_Vps34"/>
</dbReference>
<name>A0A5E8BW06_9ASCO</name>
<dbReference type="FunFam" id="1.10.1070.11:FF:000002">
    <property type="entry name" value="Phosphatidylinositol 3-kinase catalytic subunit type 3"/>
    <property type="match status" value="1"/>
</dbReference>
<dbReference type="GO" id="GO:0016303">
    <property type="term" value="F:1-phosphatidylinositol-3-kinase activity"/>
    <property type="evidence" value="ECO:0007669"/>
    <property type="project" value="UniProtKB-UniRule"/>
</dbReference>
<gene>
    <name evidence="16" type="ORF">SAPINGB_P003684</name>
</gene>
<keyword evidence="7 11" id="KW-0418">Kinase</keyword>
<feature type="compositionally biased region" description="Polar residues" evidence="12">
    <location>
        <begin position="667"/>
        <end position="679"/>
    </location>
</feature>
<comment type="catalytic activity">
    <reaction evidence="9">
        <text>a 1,2-diacyl-sn-glycero-3-phospho-(1D-myo-inositol) + ATP = a 1,2-diacyl-sn-glycero-3-phospho-(1D-myo-inositol-3-phosphate) + ADP + H(+)</text>
        <dbReference type="Rhea" id="RHEA:12709"/>
        <dbReference type="ChEBI" id="CHEBI:15378"/>
        <dbReference type="ChEBI" id="CHEBI:30616"/>
        <dbReference type="ChEBI" id="CHEBI:57880"/>
        <dbReference type="ChEBI" id="CHEBI:58088"/>
        <dbReference type="ChEBI" id="CHEBI:456216"/>
        <dbReference type="EC" id="2.7.1.137"/>
    </reaction>
    <physiologicalReaction direction="left-to-right" evidence="9">
        <dbReference type="Rhea" id="RHEA:12710"/>
    </physiologicalReaction>
</comment>
<evidence type="ECO:0000256" key="6">
    <source>
        <dbReference type="ARBA" id="ARBA00022741"/>
    </source>
</evidence>
<dbReference type="InterPro" id="IPR018936">
    <property type="entry name" value="PI3/4_kinase_CS"/>
</dbReference>
<dbReference type="PIRSF" id="PIRSF000587">
    <property type="entry name" value="PI3K_Vps34"/>
    <property type="match status" value="1"/>
</dbReference>
<sequence>MKTIPMDGTTITFCHLRDIKLPFRVKIESLEGTKPTKKASELIRDPEKALTLSNTDPYSDLMVTVQLFADSKPLTNPVATRHKEFKLTRKWDEWLTLPIRYSELMFSSQLAITIWDLAGDQQLIPYGGTTIKLFDETDCSLKRGRQRLKVWLDQPADGLSNSSTPSTVIPTSEIQRIDTRVKQLSTHKIPEVKWLDRLVSRKIDQMNSEMSKEIGGQFLFIEFTQFDVPIAFSDYLYPPPPLLPLQGNTLDGSESSYANGSSTHYNNGGVYRNGDTNNSVYNDFPSPENLMQVIVDPEQFRENQIERKHRRLNRGKEAGPFDKDLKPSAKIRDDINKIISYSPVHELTNEEKDKLWKFRYYLTRHKQALTKFLKTITWEDPLEVKQAIDLLPRWTQIDVDDALELLGPNFHHPAVRAYAVNRLRQASDHELELYLLQLVQALRFEKPSRTLSATSLNSSSPSSSSFNPIRKKSSLAKFLINRAVKNPILGNYFFWYVTVESQEKGAPSIFMYVLKHFQAALKNQEDEEEAAATDDIDISQSGQTPTPAPPAHPSMLRTLERQIKFIDRLLKVATEIKMAKDPRPKKIEKLHQYLSDSKNGLLRFDPIPLPLDPSVTIVGCVPEDCTVFKSSLSPLKITLKTIPSSLALELHQQQHRRNHHNRHHNSEPTAPHSTSSSVATLRITSTSSSIATLEDTTESLRNSRYSEQTHGLDKIPEESFGTYSIMFKTGDDLRQDQLVIQIITLMDQLLRNENLDLKLTPYRILATGPRDGALQFVVNKTLDNVLADYNGGILGYLRDHNPDSTTALGVTDECMDTYVRSCAGYCVITYILGVGDRHLDNLLICPDGHFFHADFGYILGHDPKPFPPLMKLPIQIIDGMGGINSENYSRFRSLCFTAYTTLRKSANLILNLFALMSHSTIPDIMVERDNAAVLKVMEKFCLDMTEEEAIMHFQNLINDSVNAFLPIVIDRLHSLAQYWRA</sequence>
<dbReference type="PROSITE" id="PS00915">
    <property type="entry name" value="PI3_4_KINASE_1"/>
    <property type="match status" value="1"/>
</dbReference>
<protein>
    <recommendedName>
        <fullName evidence="10 11">Phosphatidylinositol 3-kinase VPS34</fullName>
        <ecNumber evidence="4 11">2.7.1.137</ecNumber>
    </recommendedName>
</protein>
<dbReference type="AlphaFoldDB" id="A0A5E8BW06"/>
<dbReference type="SUPFAM" id="SSF49562">
    <property type="entry name" value="C2 domain (Calcium/lipid-binding domain, CaLB)"/>
    <property type="match status" value="1"/>
</dbReference>
<evidence type="ECO:0000256" key="3">
    <source>
        <dbReference type="ARBA" id="ARBA00006209"/>
    </source>
</evidence>
<dbReference type="GO" id="GO:0048015">
    <property type="term" value="P:phosphatidylinositol-mediated signaling"/>
    <property type="evidence" value="ECO:0007669"/>
    <property type="project" value="TreeGrafter"/>
</dbReference>
<dbReference type="SUPFAM" id="SSF48371">
    <property type="entry name" value="ARM repeat"/>
    <property type="match status" value="1"/>
</dbReference>
<dbReference type="SMART" id="SM00145">
    <property type="entry name" value="PI3Ka"/>
    <property type="match status" value="1"/>
</dbReference>
<dbReference type="GO" id="GO:0005777">
    <property type="term" value="C:peroxisome"/>
    <property type="evidence" value="ECO:0007669"/>
    <property type="project" value="TreeGrafter"/>
</dbReference>
<evidence type="ECO:0000256" key="1">
    <source>
        <dbReference type="ARBA" id="ARBA00004150"/>
    </source>
</evidence>
<dbReference type="GO" id="GO:0005524">
    <property type="term" value="F:ATP binding"/>
    <property type="evidence" value="ECO:0007669"/>
    <property type="project" value="UniProtKB-UniRule"/>
</dbReference>
<dbReference type="InterPro" id="IPR002420">
    <property type="entry name" value="PI3K-type_C2_dom"/>
</dbReference>
<dbReference type="EMBL" id="CABVLU010000003">
    <property type="protein sequence ID" value="VVT53657.1"/>
    <property type="molecule type" value="Genomic_DNA"/>
</dbReference>
<feature type="region of interest" description="Disordered" evidence="12">
    <location>
        <begin position="692"/>
        <end position="712"/>
    </location>
</feature>
<evidence type="ECO:0000259" key="14">
    <source>
        <dbReference type="PROSITE" id="PS51545"/>
    </source>
</evidence>
<dbReference type="PROSITE" id="PS51545">
    <property type="entry name" value="PIK_HELICAL"/>
    <property type="match status" value="1"/>
</dbReference>
<evidence type="ECO:0000259" key="13">
    <source>
        <dbReference type="PROSITE" id="PS50290"/>
    </source>
</evidence>
<keyword evidence="5 11" id="KW-0808">Transferase</keyword>
<feature type="domain" description="PI3K/PI4K catalytic" evidence="13">
    <location>
        <begin position="696"/>
        <end position="965"/>
    </location>
</feature>
<dbReference type="GO" id="GO:0034272">
    <property type="term" value="C:phosphatidylinositol 3-kinase complex, class III, type II"/>
    <property type="evidence" value="ECO:0007669"/>
    <property type="project" value="TreeGrafter"/>
</dbReference>
<evidence type="ECO:0000313" key="16">
    <source>
        <dbReference type="EMBL" id="VVT53657.1"/>
    </source>
</evidence>
<dbReference type="GO" id="GO:0010008">
    <property type="term" value="C:endosome membrane"/>
    <property type="evidence" value="ECO:0007669"/>
    <property type="project" value="UniProtKB-SubCell"/>
</dbReference>
<feature type="compositionally biased region" description="Basic residues" evidence="12">
    <location>
        <begin position="653"/>
        <end position="663"/>
    </location>
</feature>
<proteinExistence type="inferred from homology"/>
<dbReference type="CDD" id="cd00870">
    <property type="entry name" value="PI3Ka_III"/>
    <property type="match status" value="1"/>
</dbReference>
<dbReference type="InterPro" id="IPR035892">
    <property type="entry name" value="C2_domain_sf"/>
</dbReference>
<evidence type="ECO:0000256" key="11">
    <source>
        <dbReference type="PIRNR" id="PIRNR000587"/>
    </source>
</evidence>
<evidence type="ECO:0000256" key="2">
    <source>
        <dbReference type="ARBA" id="ARBA00004481"/>
    </source>
</evidence>
<dbReference type="PANTHER" id="PTHR10048:SF7">
    <property type="entry name" value="PHOSPHATIDYLINOSITOL 3-KINASE CATALYTIC SUBUNIT TYPE 3"/>
    <property type="match status" value="1"/>
</dbReference>
<evidence type="ECO:0000256" key="5">
    <source>
        <dbReference type="ARBA" id="ARBA00022679"/>
    </source>
</evidence>
<evidence type="ECO:0000256" key="4">
    <source>
        <dbReference type="ARBA" id="ARBA00012073"/>
    </source>
</evidence>
<dbReference type="Pfam" id="PF00454">
    <property type="entry name" value="PI3_PI4_kinase"/>
    <property type="match status" value="1"/>
</dbReference>
<keyword evidence="8 11" id="KW-0067">ATP-binding</keyword>
<organism evidence="16 17">
    <name type="scientific">Magnusiomyces paraingens</name>
    <dbReference type="NCBI Taxonomy" id="2606893"/>
    <lineage>
        <taxon>Eukaryota</taxon>
        <taxon>Fungi</taxon>
        <taxon>Dikarya</taxon>
        <taxon>Ascomycota</taxon>
        <taxon>Saccharomycotina</taxon>
        <taxon>Dipodascomycetes</taxon>
        <taxon>Dipodascales</taxon>
        <taxon>Dipodascaceae</taxon>
        <taxon>Magnusiomyces</taxon>
    </lineage>
</organism>
<dbReference type="GO" id="GO:0034271">
    <property type="term" value="C:phosphatidylinositol 3-kinase complex, class III, type I"/>
    <property type="evidence" value="ECO:0007669"/>
    <property type="project" value="TreeGrafter"/>
</dbReference>
<dbReference type="Pfam" id="PF00792">
    <property type="entry name" value="PI3K_C2"/>
    <property type="match status" value="1"/>
</dbReference>